<feature type="transmembrane region" description="Helical" evidence="14">
    <location>
        <begin position="357"/>
        <end position="382"/>
    </location>
</feature>
<feature type="transmembrane region" description="Helical" evidence="14">
    <location>
        <begin position="82"/>
        <end position="103"/>
    </location>
</feature>
<evidence type="ECO:0000256" key="1">
    <source>
        <dbReference type="ARBA" id="ARBA00004651"/>
    </source>
</evidence>
<keyword evidence="5" id="KW-1003">Cell membrane</keyword>
<dbReference type="Pfam" id="PF03706">
    <property type="entry name" value="LPG_synthase_TM"/>
    <property type="match status" value="1"/>
</dbReference>
<evidence type="ECO:0000256" key="4">
    <source>
        <dbReference type="ARBA" id="ARBA00021546"/>
    </source>
</evidence>
<evidence type="ECO:0000256" key="9">
    <source>
        <dbReference type="ARBA" id="ARBA00023098"/>
    </source>
</evidence>
<gene>
    <name evidence="16" type="primary">mprF</name>
    <name evidence="16" type="ORF">ACFOSS_04180</name>
</gene>
<evidence type="ECO:0000313" key="16">
    <source>
        <dbReference type="EMBL" id="MFC3912670.1"/>
    </source>
</evidence>
<accession>A0ABV8CKD2</accession>
<dbReference type="InterPro" id="IPR051211">
    <property type="entry name" value="PG_lysyltransferase"/>
</dbReference>
<dbReference type="InterPro" id="IPR024320">
    <property type="entry name" value="LPG_synthase_C"/>
</dbReference>
<comment type="catalytic activity">
    <reaction evidence="13">
        <text>L-lysyl-tRNA(Lys) + a 1,2-diacyl-sn-glycero-3-phospho-(1'-sn-glycerol) = a 1,2-diacyl-sn-glycero-3-phospho-1'-(3'-O-L-lysyl)-sn-glycerol + tRNA(Lys)</text>
        <dbReference type="Rhea" id="RHEA:10668"/>
        <dbReference type="Rhea" id="RHEA-COMP:9696"/>
        <dbReference type="Rhea" id="RHEA-COMP:9697"/>
        <dbReference type="ChEBI" id="CHEBI:64716"/>
        <dbReference type="ChEBI" id="CHEBI:75792"/>
        <dbReference type="ChEBI" id="CHEBI:78442"/>
        <dbReference type="ChEBI" id="CHEBI:78529"/>
        <dbReference type="EC" id="2.3.2.3"/>
    </reaction>
</comment>
<evidence type="ECO:0000256" key="2">
    <source>
        <dbReference type="ARBA" id="ARBA00008627"/>
    </source>
</evidence>
<sequence>MKSWRYWIGVLASLAVLTLAFVVMYHLAHAYHWQDVRREIALLSWSQILWSGLFTLASYLLLTGYDWLAVQEVGGRLPYRRIALTSFIAYTFSNTLGFALVTGTSVRYRFYSALGLSPGQIARIVFFCSVTFFLGLLLIGGVALSCGFQTLPDAMLPTWLRPWLHLLGLGCVLLALGYLVLPLWRRRPLQFRGHTLPHPTAGRAWAQLLVASGDWVMAAAVFYALLPASPEVGYGHVLSIFVIANLLGVLAHVPGGIGVFESVVVLLLSAVMPASQVLGALVLYRLIYYVLPFSAALMLFAGSEMLTRWPNWRPVGQLMAGMRSLLPALISLGTFAGGTLLLLSGATPGIASRIDQLLAVLPLPLLELSHLLGSVSGVLLLLLARSLYRRYDSAFRITLVLLGAGVLASLLKGLDWEEAAILTVLILLMWPCRDLFYRRGSLWHAPLSAGWLLACGAVLLGVIWVLLFSYRHVDYSHDLWWYFASDGMASRGLRAMGAVVAVLAVAGFAYLLRPMPMLAGQPDAAALAQASAIIRTASGSHGHLALLGDKSLLFATEGDAFLMYAISGRSWVVMGEPVGNPARFAALLWQFRELCDQHDGWPVLYQISPGLLPLALELGLMPLKLGEEALIELSGFALAGSQWRSLRQSHSKAQREGMCFSVIEADEVAAWLPELERISRHWLAEKQGQEKGFSVGWFQPEYLCRGPMALVHCQQQLVGFANLWVSDSKDELSVDLMRYDSAAPGGIMDFLFTELLLWGQAAGYRYFNMGMAPMSGFAAHPLAPFWGKMAMLVYHKGNRLYNFQGLRRYKEKFNPQWQPRYLLCPGGIRLPRLLSQLVSLINRGAFGVINK</sequence>
<evidence type="ECO:0000256" key="13">
    <source>
        <dbReference type="ARBA" id="ARBA00047540"/>
    </source>
</evidence>
<dbReference type="PANTHER" id="PTHR34697:SF2">
    <property type="entry name" value="PHOSPHATIDYLGLYCEROL LYSYLTRANSFERASE"/>
    <property type="match status" value="1"/>
</dbReference>
<protein>
    <recommendedName>
        <fullName evidence="4">Phosphatidylglycerol lysyltransferase</fullName>
        <ecNumber evidence="3">2.3.2.3</ecNumber>
    </recommendedName>
    <alternativeName>
        <fullName evidence="12">Lysylphosphatidylglycerol synthase</fullName>
    </alternativeName>
</protein>
<feature type="transmembrane region" description="Helical" evidence="14">
    <location>
        <begin position="394"/>
        <end position="413"/>
    </location>
</feature>
<evidence type="ECO:0000259" key="15">
    <source>
        <dbReference type="Pfam" id="PF09924"/>
    </source>
</evidence>
<dbReference type="Proteomes" id="UP001595692">
    <property type="component" value="Unassembled WGS sequence"/>
</dbReference>
<comment type="caution">
    <text evidence="16">The sequence shown here is derived from an EMBL/GenBank/DDBJ whole genome shotgun (WGS) entry which is preliminary data.</text>
</comment>
<dbReference type="InterPro" id="IPR022791">
    <property type="entry name" value="L-PG_synthase/AglD"/>
</dbReference>
<feature type="transmembrane region" description="Helical" evidence="14">
    <location>
        <begin position="205"/>
        <end position="226"/>
    </location>
</feature>
<evidence type="ECO:0000256" key="5">
    <source>
        <dbReference type="ARBA" id="ARBA00022475"/>
    </source>
</evidence>
<dbReference type="SUPFAM" id="SSF55729">
    <property type="entry name" value="Acyl-CoA N-acyltransferases (Nat)"/>
    <property type="match status" value="1"/>
</dbReference>
<keyword evidence="9" id="KW-0443">Lipid metabolism</keyword>
<feature type="transmembrane region" description="Helical" evidence="14">
    <location>
        <begin position="328"/>
        <end position="351"/>
    </location>
</feature>
<evidence type="ECO:0000256" key="3">
    <source>
        <dbReference type="ARBA" id="ARBA00012014"/>
    </source>
</evidence>
<reference evidence="17" key="1">
    <citation type="journal article" date="2019" name="Int. J. Syst. Evol. Microbiol.">
        <title>The Global Catalogue of Microorganisms (GCM) 10K type strain sequencing project: providing services to taxonomists for standard genome sequencing and annotation.</title>
        <authorList>
            <consortium name="The Broad Institute Genomics Platform"/>
            <consortium name="The Broad Institute Genome Sequencing Center for Infectious Disease"/>
            <person name="Wu L."/>
            <person name="Ma J."/>
        </authorList>
    </citation>
    <scope>NUCLEOTIDE SEQUENCE [LARGE SCALE GENOMIC DNA]</scope>
    <source>
        <strain evidence="17">CCUG 54939</strain>
    </source>
</reference>
<evidence type="ECO:0000256" key="6">
    <source>
        <dbReference type="ARBA" id="ARBA00022679"/>
    </source>
</evidence>
<keyword evidence="8 14" id="KW-1133">Transmembrane helix</keyword>
<feature type="transmembrane region" description="Helical" evidence="14">
    <location>
        <begin position="287"/>
        <end position="307"/>
    </location>
</feature>
<feature type="transmembrane region" description="Helical" evidence="14">
    <location>
        <begin position="449"/>
        <end position="473"/>
    </location>
</feature>
<dbReference type="NCBIfam" id="NF033480">
    <property type="entry name" value="bifunc_MprF"/>
    <property type="match status" value="1"/>
</dbReference>
<evidence type="ECO:0000256" key="7">
    <source>
        <dbReference type="ARBA" id="ARBA00022692"/>
    </source>
</evidence>
<organism evidence="16 17">
    <name type="scientific">Pseudaeromonas sharmana</name>
    <dbReference type="NCBI Taxonomy" id="328412"/>
    <lineage>
        <taxon>Bacteria</taxon>
        <taxon>Pseudomonadati</taxon>
        <taxon>Pseudomonadota</taxon>
        <taxon>Gammaproteobacteria</taxon>
        <taxon>Aeromonadales</taxon>
        <taxon>Aeromonadaceae</taxon>
        <taxon>Pseudaeromonas</taxon>
    </lineage>
</organism>
<keyword evidence="6" id="KW-0808">Transferase</keyword>
<keyword evidence="11" id="KW-0046">Antibiotic resistance</keyword>
<feature type="transmembrane region" description="Helical" evidence="14">
    <location>
        <begin position="6"/>
        <end position="28"/>
    </location>
</feature>
<evidence type="ECO:0000256" key="8">
    <source>
        <dbReference type="ARBA" id="ARBA00022989"/>
    </source>
</evidence>
<evidence type="ECO:0000256" key="11">
    <source>
        <dbReference type="ARBA" id="ARBA00023251"/>
    </source>
</evidence>
<evidence type="ECO:0000256" key="12">
    <source>
        <dbReference type="ARBA" id="ARBA00031899"/>
    </source>
</evidence>
<evidence type="ECO:0000256" key="14">
    <source>
        <dbReference type="SAM" id="Phobius"/>
    </source>
</evidence>
<comment type="subcellular location">
    <subcellularLocation>
        <location evidence="1">Cell membrane</location>
        <topology evidence="1">Multi-pass membrane protein</topology>
    </subcellularLocation>
</comment>
<feature type="transmembrane region" description="Helical" evidence="14">
    <location>
        <begin position="493"/>
        <end position="512"/>
    </location>
</feature>
<proteinExistence type="inferred from homology"/>
<dbReference type="EC" id="2.3.2.3" evidence="3"/>
<dbReference type="InterPro" id="IPR016181">
    <property type="entry name" value="Acyl_CoA_acyltransferase"/>
</dbReference>
<evidence type="ECO:0000256" key="10">
    <source>
        <dbReference type="ARBA" id="ARBA00023136"/>
    </source>
</evidence>
<evidence type="ECO:0000313" key="17">
    <source>
        <dbReference type="Proteomes" id="UP001595692"/>
    </source>
</evidence>
<dbReference type="Pfam" id="PF09924">
    <property type="entry name" value="LPG_synthase_C"/>
    <property type="match status" value="1"/>
</dbReference>
<feature type="transmembrane region" description="Helical" evidence="14">
    <location>
        <begin position="124"/>
        <end position="151"/>
    </location>
</feature>
<keyword evidence="7 14" id="KW-0812">Transmembrane</keyword>
<name>A0ABV8CKD2_9GAMM</name>
<comment type="similarity">
    <text evidence="2">Belongs to the LPG synthase family.</text>
</comment>
<dbReference type="RefSeq" id="WP_377150807.1">
    <property type="nucleotide sequence ID" value="NZ_JBHSAF010000002.1"/>
</dbReference>
<feature type="transmembrane region" description="Helical" evidence="14">
    <location>
        <begin position="419"/>
        <end position="437"/>
    </location>
</feature>
<keyword evidence="17" id="KW-1185">Reference proteome</keyword>
<feature type="transmembrane region" description="Helical" evidence="14">
    <location>
        <begin position="40"/>
        <end position="62"/>
    </location>
</feature>
<keyword evidence="10 14" id="KW-0472">Membrane</keyword>
<feature type="transmembrane region" description="Helical" evidence="14">
    <location>
        <begin position="163"/>
        <end position="184"/>
    </location>
</feature>
<feature type="domain" description="Phosphatidylglycerol lysyltransferase C-terminal" evidence="15">
    <location>
        <begin position="539"/>
        <end position="823"/>
    </location>
</feature>
<dbReference type="PANTHER" id="PTHR34697">
    <property type="entry name" value="PHOSPHATIDYLGLYCEROL LYSYLTRANSFERASE"/>
    <property type="match status" value="1"/>
</dbReference>
<dbReference type="EMBL" id="JBHSAF010000002">
    <property type="protein sequence ID" value="MFC3912670.1"/>
    <property type="molecule type" value="Genomic_DNA"/>
</dbReference>